<gene>
    <name evidence="1" type="ORF">F5050DRAFT_1581853</name>
</gene>
<comment type="caution">
    <text evidence="1">The sequence shown here is derived from an EMBL/GenBank/DDBJ whole genome shotgun (WGS) entry which is preliminary data.</text>
</comment>
<sequence>VQNIFKASFIKDFKGPDGKLFVDRGDKIHLAFSMHMDFFNPYHITHCGPTKSLSVISCANLALNPSICYLPEYLYFASIIPGPHEP</sequence>
<organism evidence="1 2">
    <name type="scientific">Lentinula boryana</name>
    <dbReference type="NCBI Taxonomy" id="40481"/>
    <lineage>
        <taxon>Eukaryota</taxon>
        <taxon>Fungi</taxon>
        <taxon>Dikarya</taxon>
        <taxon>Basidiomycota</taxon>
        <taxon>Agaricomycotina</taxon>
        <taxon>Agaricomycetes</taxon>
        <taxon>Agaricomycetidae</taxon>
        <taxon>Agaricales</taxon>
        <taxon>Marasmiineae</taxon>
        <taxon>Omphalotaceae</taxon>
        <taxon>Lentinula</taxon>
    </lineage>
</organism>
<feature type="non-terminal residue" evidence="1">
    <location>
        <position position="1"/>
    </location>
</feature>
<dbReference type="EMBL" id="MU791127">
    <property type="protein sequence ID" value="KAJ3991177.1"/>
    <property type="molecule type" value="Genomic_DNA"/>
</dbReference>
<name>A0ABQ8PXU0_9AGAR</name>
<evidence type="ECO:0000313" key="1">
    <source>
        <dbReference type="EMBL" id="KAJ3991177.1"/>
    </source>
</evidence>
<keyword evidence="2" id="KW-1185">Reference proteome</keyword>
<dbReference type="Proteomes" id="UP001163828">
    <property type="component" value="Unassembled WGS sequence"/>
</dbReference>
<accession>A0ABQ8PXU0</accession>
<proteinExistence type="predicted"/>
<reference evidence="1" key="1">
    <citation type="submission" date="2022-08" db="EMBL/GenBank/DDBJ databases">
        <authorList>
            <consortium name="DOE Joint Genome Institute"/>
            <person name="Min B."/>
            <person name="Riley R."/>
            <person name="Sierra-Patev S."/>
            <person name="Naranjo-Ortiz M."/>
            <person name="Looney B."/>
            <person name="Konkel Z."/>
            <person name="Slot J.C."/>
            <person name="Sakamoto Y."/>
            <person name="Steenwyk J.L."/>
            <person name="Rokas A."/>
            <person name="Carro J."/>
            <person name="Camarero S."/>
            <person name="Ferreira P."/>
            <person name="Molpeceres G."/>
            <person name="Ruiz-Duenas F.J."/>
            <person name="Serrano A."/>
            <person name="Henrissat B."/>
            <person name="Drula E."/>
            <person name="Hughes K.W."/>
            <person name="Mata J.L."/>
            <person name="Ishikawa N.K."/>
            <person name="Vargas-Isla R."/>
            <person name="Ushijima S."/>
            <person name="Smith C.A."/>
            <person name="Ahrendt S."/>
            <person name="Andreopoulos W."/>
            <person name="He G."/>
            <person name="Labutti K."/>
            <person name="Lipzen A."/>
            <person name="Ng V."/>
            <person name="Sandor L."/>
            <person name="Barry K."/>
            <person name="Martinez A.T."/>
            <person name="Xiao Y."/>
            <person name="Gibbons J.G."/>
            <person name="Terashima K."/>
            <person name="Hibbett D.S."/>
            <person name="Grigoriev I.V."/>
        </authorList>
    </citation>
    <scope>NUCLEOTIDE SEQUENCE</scope>
    <source>
        <strain evidence="1">TFB10827</strain>
    </source>
</reference>
<evidence type="ECO:0000313" key="2">
    <source>
        <dbReference type="Proteomes" id="UP001163828"/>
    </source>
</evidence>
<protein>
    <submittedName>
        <fullName evidence="1">Uncharacterized protein</fullName>
    </submittedName>
</protein>